<sequence>MVPEMFRRRFLLSGAAAGSTLIGVGTPAWIAAIESSVNDDLPVRRSDGRWPGQSRDMRDGGMTEQQSAFLDDLRQRCYQYFVDAADPDTGLIADRGRADGSGFSDHASMAACGFGLSAHALAGQNGWGSPGLARDRVAKLMVSLRDRVQHERGFLYHFVDRRTGRRALRSEASSIDTALLIAGAMHAQMIYANDRVISDAADEIYQRVDWRWLLGDNDCLHMGYTPEIGILPAQWDTFSELTILVLLAIGAPQSPIPARCWEAWQRGPVLHHQGQPFMSYPPLFVHQYPTAFFDFRRLVSAGGRSFWQNAQVAHRAHQQFMKDLATADPHRMGHYGEDLWGITSSDSAHGYRDWGGPYHDGPARPDRGIDGTIVPSAAGGALAIVPQSAMHTLQHQRQAFGDAVYGRYGFVNAFNPANGWVNPDVIGIDTGITLLMASNLFGDQVWRPFMQHPAARRALSLAGFRAAAA</sequence>
<dbReference type="InterPro" id="IPR019282">
    <property type="entry name" value="Glycoamylase-like_cons_dom"/>
</dbReference>
<evidence type="ECO:0000313" key="3">
    <source>
        <dbReference type="Proteomes" id="UP000316476"/>
    </source>
</evidence>
<protein>
    <recommendedName>
        <fullName evidence="1">Glycoamylase-like domain-containing protein</fullName>
    </recommendedName>
</protein>
<dbReference type="PIRSF" id="PIRSF028431">
    <property type="entry name" value="UCP028431"/>
    <property type="match status" value="1"/>
</dbReference>
<evidence type="ECO:0000259" key="1">
    <source>
        <dbReference type="Pfam" id="PF10091"/>
    </source>
</evidence>
<dbReference type="Pfam" id="PF10091">
    <property type="entry name" value="Glycoamylase"/>
    <property type="match status" value="1"/>
</dbReference>
<dbReference type="Gene3D" id="1.50.10.140">
    <property type="match status" value="1"/>
</dbReference>
<evidence type="ECO:0000313" key="2">
    <source>
        <dbReference type="EMBL" id="TWU64744.1"/>
    </source>
</evidence>
<organism evidence="2 3">
    <name type="scientific">Crateriforma conspicua</name>
    <dbReference type="NCBI Taxonomy" id="2527996"/>
    <lineage>
        <taxon>Bacteria</taxon>
        <taxon>Pseudomonadati</taxon>
        <taxon>Planctomycetota</taxon>
        <taxon>Planctomycetia</taxon>
        <taxon>Planctomycetales</taxon>
        <taxon>Planctomycetaceae</taxon>
        <taxon>Crateriforma</taxon>
    </lineage>
</organism>
<dbReference type="Proteomes" id="UP000316476">
    <property type="component" value="Unassembled WGS sequence"/>
</dbReference>
<reference evidence="2 3" key="1">
    <citation type="submission" date="2019-02" db="EMBL/GenBank/DDBJ databases">
        <title>Deep-cultivation of Planctomycetes and their phenomic and genomic characterization uncovers novel biology.</title>
        <authorList>
            <person name="Wiegand S."/>
            <person name="Jogler M."/>
            <person name="Boedeker C."/>
            <person name="Pinto D."/>
            <person name="Vollmers J."/>
            <person name="Rivas-Marin E."/>
            <person name="Kohn T."/>
            <person name="Peeters S.H."/>
            <person name="Heuer A."/>
            <person name="Rast P."/>
            <person name="Oberbeckmann S."/>
            <person name="Bunk B."/>
            <person name="Jeske O."/>
            <person name="Meyerdierks A."/>
            <person name="Storesund J.E."/>
            <person name="Kallscheuer N."/>
            <person name="Luecker S."/>
            <person name="Lage O.M."/>
            <person name="Pohl T."/>
            <person name="Merkel B.J."/>
            <person name="Hornburger P."/>
            <person name="Mueller R.-W."/>
            <person name="Bruemmer F."/>
            <person name="Labrenz M."/>
            <person name="Spormann A.M."/>
            <person name="Op Den Camp H."/>
            <person name="Overmann J."/>
            <person name="Amann R."/>
            <person name="Jetten M.S.M."/>
            <person name="Mascher T."/>
            <person name="Medema M.H."/>
            <person name="Devos D.P."/>
            <person name="Kaster A.-K."/>
            <person name="Ovreas L."/>
            <person name="Rohde M."/>
            <person name="Galperin M.Y."/>
            <person name="Jogler C."/>
        </authorList>
    </citation>
    <scope>NUCLEOTIDE SEQUENCE [LARGE SCALE GENOMIC DNA]</scope>
    <source>
        <strain evidence="2 3">V7</strain>
    </source>
</reference>
<name>A0A5C6FR37_9PLAN</name>
<proteinExistence type="predicted"/>
<dbReference type="EMBL" id="SJPZ01000001">
    <property type="protein sequence ID" value="TWU64744.1"/>
    <property type="molecule type" value="Genomic_DNA"/>
</dbReference>
<gene>
    <name evidence="2" type="ORF">V7x_02880</name>
</gene>
<dbReference type="AlphaFoldDB" id="A0A5C6FR37"/>
<feature type="domain" description="Glycoamylase-like" evidence="1">
    <location>
        <begin position="234"/>
        <end position="453"/>
    </location>
</feature>
<accession>A0A5C6FR37</accession>
<dbReference type="InterPro" id="IPR016883">
    <property type="entry name" value="UCP028431"/>
</dbReference>
<comment type="caution">
    <text evidence="2">The sequence shown here is derived from an EMBL/GenBank/DDBJ whole genome shotgun (WGS) entry which is preliminary data.</text>
</comment>